<dbReference type="Gene3D" id="1.20.1260.10">
    <property type="match status" value="1"/>
</dbReference>
<reference evidence="3 4" key="1">
    <citation type="submission" date="2023-11" db="EMBL/GenBank/DDBJ databases">
        <title>Actinomadura monticuli sp. nov., isolated from volcanic ash.</title>
        <authorList>
            <person name="Lee S.D."/>
            <person name="Yang H."/>
            <person name="Kim I.S."/>
        </authorList>
    </citation>
    <scope>NUCLEOTIDE SEQUENCE [LARGE SCALE GENOMIC DNA]</scope>
    <source>
        <strain evidence="3 4">DLS-62</strain>
    </source>
</reference>
<dbReference type="Pfam" id="PF14530">
    <property type="entry name" value="DUF4439"/>
    <property type="match status" value="1"/>
</dbReference>
<dbReference type="EMBL" id="JAXCEI010000004">
    <property type="protein sequence ID" value="MFA1539362.1"/>
    <property type="molecule type" value="Genomic_DNA"/>
</dbReference>
<feature type="region of interest" description="Disordered" evidence="1">
    <location>
        <begin position="292"/>
        <end position="316"/>
    </location>
</feature>
<dbReference type="InterPro" id="IPR012347">
    <property type="entry name" value="Ferritin-like"/>
</dbReference>
<evidence type="ECO:0000259" key="2">
    <source>
        <dbReference type="Pfam" id="PF14530"/>
    </source>
</evidence>
<dbReference type="InterPro" id="IPR006311">
    <property type="entry name" value="TAT_signal"/>
</dbReference>
<keyword evidence="4" id="KW-1185">Reference proteome</keyword>
<dbReference type="RefSeq" id="WP_371949116.1">
    <property type="nucleotide sequence ID" value="NZ_JAXCEI010000004.1"/>
</dbReference>
<dbReference type="PROSITE" id="PS51257">
    <property type="entry name" value="PROKAR_LIPOPROTEIN"/>
    <property type="match status" value="1"/>
</dbReference>
<protein>
    <submittedName>
        <fullName evidence="3">Ferritin-like domain-containing protein</fullName>
    </submittedName>
</protein>
<organism evidence="3 4">
    <name type="scientific">Actinomadura monticuli</name>
    <dbReference type="NCBI Taxonomy" id="3097367"/>
    <lineage>
        <taxon>Bacteria</taxon>
        <taxon>Bacillati</taxon>
        <taxon>Actinomycetota</taxon>
        <taxon>Actinomycetes</taxon>
        <taxon>Streptosporangiales</taxon>
        <taxon>Thermomonosporaceae</taxon>
        <taxon>Actinomadura</taxon>
    </lineage>
</organism>
<gene>
    <name evidence="3" type="ORF">SM611_10515</name>
</gene>
<feature type="domain" description="DUF4439" evidence="2">
    <location>
        <begin position="172"/>
        <end position="304"/>
    </location>
</feature>
<dbReference type="InterPro" id="IPR029447">
    <property type="entry name" value="DUF4439"/>
</dbReference>
<dbReference type="Proteomes" id="UP001569963">
    <property type="component" value="Unassembled WGS sequence"/>
</dbReference>
<evidence type="ECO:0000313" key="4">
    <source>
        <dbReference type="Proteomes" id="UP001569963"/>
    </source>
</evidence>
<evidence type="ECO:0000256" key="1">
    <source>
        <dbReference type="SAM" id="MobiDB-lite"/>
    </source>
</evidence>
<comment type="caution">
    <text evidence="3">The sequence shown here is derived from an EMBL/GenBank/DDBJ whole genome shotgun (WGS) entry which is preliminary data.</text>
</comment>
<dbReference type="SUPFAM" id="SSF47240">
    <property type="entry name" value="Ferritin-like"/>
    <property type="match status" value="1"/>
</dbReference>
<dbReference type="PROSITE" id="PS51318">
    <property type="entry name" value="TAT"/>
    <property type="match status" value="1"/>
</dbReference>
<dbReference type="InterPro" id="IPR009078">
    <property type="entry name" value="Ferritin-like_SF"/>
</dbReference>
<sequence length="316" mass="31783">MPEAMPRRALLLGGGAALVLPWLSGCAAEAAPRADVPLLVAAIAAEQGLIAAYGAARSAEPALAGRLDPVLAHHREHLAVLKRHYVPGSGDRADEGGAIPPSASAPAVPAGSALAVLRDAEGRAARARAADAAKADPALAQLLASIGACEAGHAGTVKGAAPAVRSRSGAQAVQNALAAEHAAVYGYGVLGARLTGALRATAKDMWNEHRAQRDELESILTAEPVPAAAAYRLPVKVTTARSAARLAAALEDGLVSAYVGLAGASSPDLRAFAADSAQRAMARSARWRARGGAAAPREAFPGLPSAALSPRPEPGE</sequence>
<evidence type="ECO:0000313" key="3">
    <source>
        <dbReference type="EMBL" id="MFA1539362.1"/>
    </source>
</evidence>
<name>A0ABV4Q864_9ACTN</name>
<accession>A0ABV4Q864</accession>
<proteinExistence type="predicted"/>